<dbReference type="PANTHER" id="PTHR24198">
    <property type="entry name" value="ANKYRIN REPEAT AND PROTEIN KINASE DOMAIN-CONTAINING PROTEIN"/>
    <property type="match status" value="1"/>
</dbReference>
<proteinExistence type="predicted"/>
<dbReference type="Proteomes" id="UP000188318">
    <property type="component" value="Unassembled WGS sequence"/>
</dbReference>
<evidence type="ECO:0000259" key="4">
    <source>
        <dbReference type="PROSITE" id="PS50181"/>
    </source>
</evidence>
<dbReference type="InterPro" id="IPR036770">
    <property type="entry name" value="Ankyrin_rpt-contain_sf"/>
</dbReference>
<dbReference type="PROSITE" id="PS50297">
    <property type="entry name" value="ANK_REP_REGION"/>
    <property type="match status" value="1"/>
</dbReference>
<evidence type="ECO:0000256" key="3">
    <source>
        <dbReference type="PROSITE-ProRule" id="PRU00023"/>
    </source>
</evidence>
<dbReference type="EMBL" id="KV907497">
    <property type="protein sequence ID" value="OOF97510.1"/>
    <property type="molecule type" value="Genomic_DNA"/>
</dbReference>
<reference evidence="6" key="1">
    <citation type="journal article" date="2017" name="Genome Biol.">
        <title>Comparative genomics reveals high biological diversity and specific adaptations in the industrially and medically important fungal genus Aspergillus.</title>
        <authorList>
            <person name="de Vries R.P."/>
            <person name="Riley R."/>
            <person name="Wiebenga A."/>
            <person name="Aguilar-Osorio G."/>
            <person name="Amillis S."/>
            <person name="Uchima C.A."/>
            <person name="Anderluh G."/>
            <person name="Asadollahi M."/>
            <person name="Askin M."/>
            <person name="Barry K."/>
            <person name="Battaglia E."/>
            <person name="Bayram O."/>
            <person name="Benocci T."/>
            <person name="Braus-Stromeyer S.A."/>
            <person name="Caldana C."/>
            <person name="Canovas D."/>
            <person name="Cerqueira G.C."/>
            <person name="Chen F."/>
            <person name="Chen W."/>
            <person name="Choi C."/>
            <person name="Clum A."/>
            <person name="Dos Santos R.A."/>
            <person name="Damasio A.R."/>
            <person name="Diallinas G."/>
            <person name="Emri T."/>
            <person name="Fekete E."/>
            <person name="Flipphi M."/>
            <person name="Freyberg S."/>
            <person name="Gallo A."/>
            <person name="Gournas C."/>
            <person name="Habgood R."/>
            <person name="Hainaut M."/>
            <person name="Harispe M.L."/>
            <person name="Henrissat B."/>
            <person name="Hilden K.S."/>
            <person name="Hope R."/>
            <person name="Hossain A."/>
            <person name="Karabika E."/>
            <person name="Karaffa L."/>
            <person name="Karanyi Z."/>
            <person name="Krasevec N."/>
            <person name="Kuo A."/>
            <person name="Kusch H."/>
            <person name="LaButti K."/>
            <person name="Lagendijk E.L."/>
            <person name="Lapidus A."/>
            <person name="Levasseur A."/>
            <person name="Lindquist E."/>
            <person name="Lipzen A."/>
            <person name="Logrieco A.F."/>
            <person name="MacCabe A."/>
            <person name="Maekelae M.R."/>
            <person name="Malavazi I."/>
            <person name="Melin P."/>
            <person name="Meyer V."/>
            <person name="Mielnichuk N."/>
            <person name="Miskei M."/>
            <person name="Molnar A.P."/>
            <person name="Mule G."/>
            <person name="Ngan C.Y."/>
            <person name="Orejas M."/>
            <person name="Orosz E."/>
            <person name="Ouedraogo J.P."/>
            <person name="Overkamp K.M."/>
            <person name="Park H.-S."/>
            <person name="Perrone G."/>
            <person name="Piumi F."/>
            <person name="Punt P.J."/>
            <person name="Ram A.F."/>
            <person name="Ramon A."/>
            <person name="Rauscher S."/>
            <person name="Record E."/>
            <person name="Riano-Pachon D.M."/>
            <person name="Robert V."/>
            <person name="Roehrig J."/>
            <person name="Ruller R."/>
            <person name="Salamov A."/>
            <person name="Salih N.S."/>
            <person name="Samson R.A."/>
            <person name="Sandor E."/>
            <person name="Sanguinetti M."/>
            <person name="Schuetze T."/>
            <person name="Sepcic K."/>
            <person name="Shelest E."/>
            <person name="Sherlock G."/>
            <person name="Sophianopoulou V."/>
            <person name="Squina F.M."/>
            <person name="Sun H."/>
            <person name="Susca A."/>
            <person name="Todd R.B."/>
            <person name="Tsang A."/>
            <person name="Unkles S.E."/>
            <person name="van de Wiele N."/>
            <person name="van Rossen-Uffink D."/>
            <person name="Oliveira J.V."/>
            <person name="Vesth T.C."/>
            <person name="Visser J."/>
            <person name="Yu J.-H."/>
            <person name="Zhou M."/>
            <person name="Andersen M.R."/>
            <person name="Archer D.B."/>
            <person name="Baker S.E."/>
            <person name="Benoit I."/>
            <person name="Brakhage A.A."/>
            <person name="Braus G.H."/>
            <person name="Fischer R."/>
            <person name="Frisvad J.C."/>
            <person name="Goldman G.H."/>
            <person name="Houbraken J."/>
            <person name="Oakley B."/>
            <person name="Pocsi I."/>
            <person name="Scazzocchio C."/>
            <person name="Seiboth B."/>
            <person name="vanKuyk P.A."/>
            <person name="Wortman J."/>
            <person name="Dyer P.S."/>
            <person name="Grigoriev I.V."/>
        </authorList>
    </citation>
    <scope>NUCLEOTIDE SEQUENCE [LARGE SCALE GENOMIC DNA]</scope>
    <source>
        <strain evidence="6">ITEM 5010</strain>
    </source>
</reference>
<keyword evidence="2 3" id="KW-0040">ANK repeat</keyword>
<evidence type="ECO:0000256" key="1">
    <source>
        <dbReference type="ARBA" id="ARBA00022737"/>
    </source>
</evidence>
<dbReference type="Pfam" id="PF13857">
    <property type="entry name" value="Ank_5"/>
    <property type="match status" value="1"/>
</dbReference>
<dbReference type="InterPro" id="IPR036047">
    <property type="entry name" value="F-box-like_dom_sf"/>
</dbReference>
<dbReference type="InterPro" id="IPR002110">
    <property type="entry name" value="Ankyrin_rpt"/>
</dbReference>
<accession>A0A1R3RSS8</accession>
<dbReference type="VEuPathDB" id="FungiDB:ASPCADRAFT_4121"/>
<dbReference type="SUPFAM" id="SSF81383">
    <property type="entry name" value="F-box domain"/>
    <property type="match status" value="1"/>
</dbReference>
<sequence length="423" mass="47638">MGNRGFPLLILPEELILDIVRKLDKRSLSRLERTCRRLHRICRPELLKIAKEIGRPEQSLYDRFDVKIREGNDVRSGLTQSQQQMAVTKLPRQYLSRAVEVGAYQSVAFFLEAGLSANTFDLESYPMLHLAIATGHVDITKLLLEKGADVTLTRKAGQTPLDMVYYAPLEAQGELARLLLEAGSKVNNMPCFLKTILGTECPADLLGRVLKMGLNIHTWRDGDHGYTALHIAAQVGNSCKLGGTEAVACVLHHAPELLNKFSFDDPPHQEKTALRVALDKWNHTKAVYLIQRGSTLARGRYTNPCRKAAFQLLTQAACQRSADVVRALLARPELDGFDFKDWTLNGGREPFRVLFQEPFLGNEVDIMKLLIGGRRFPYDPSFINACRDMIIKKAWTMTVRKDGKELLRLLEEAMLRDIPTVGF</sequence>
<feature type="repeat" description="ANK" evidence="3">
    <location>
        <begin position="123"/>
        <end position="155"/>
    </location>
</feature>
<dbReference type="CDD" id="cd09917">
    <property type="entry name" value="F-box_SF"/>
    <property type="match status" value="1"/>
</dbReference>
<dbReference type="OMA" id="CQYHITE"/>
<evidence type="ECO:0000313" key="6">
    <source>
        <dbReference type="Proteomes" id="UP000188318"/>
    </source>
</evidence>
<name>A0A1R3RSS8_ASPC5</name>
<dbReference type="OrthoDB" id="539213at2759"/>
<keyword evidence="1" id="KW-0677">Repeat</keyword>
<evidence type="ECO:0000256" key="2">
    <source>
        <dbReference type="ARBA" id="ARBA00023043"/>
    </source>
</evidence>
<dbReference type="SMART" id="SM00248">
    <property type="entry name" value="ANK"/>
    <property type="match status" value="4"/>
</dbReference>
<feature type="domain" description="F-box" evidence="4">
    <location>
        <begin position="5"/>
        <end position="53"/>
    </location>
</feature>
<organism evidence="5 6">
    <name type="scientific">Aspergillus carbonarius (strain ITEM 5010)</name>
    <dbReference type="NCBI Taxonomy" id="602072"/>
    <lineage>
        <taxon>Eukaryota</taxon>
        <taxon>Fungi</taxon>
        <taxon>Dikarya</taxon>
        <taxon>Ascomycota</taxon>
        <taxon>Pezizomycotina</taxon>
        <taxon>Eurotiomycetes</taxon>
        <taxon>Eurotiomycetidae</taxon>
        <taxon>Eurotiales</taxon>
        <taxon>Aspergillaceae</taxon>
        <taxon>Aspergillus</taxon>
        <taxon>Aspergillus subgen. Circumdati</taxon>
    </lineage>
</organism>
<dbReference type="PROSITE" id="PS50181">
    <property type="entry name" value="FBOX"/>
    <property type="match status" value="1"/>
</dbReference>
<dbReference type="STRING" id="602072.A0A1R3RSS8"/>
<gene>
    <name evidence="5" type="ORF">ASPCADRAFT_4121</name>
</gene>
<dbReference type="Gene3D" id="1.20.1280.50">
    <property type="match status" value="1"/>
</dbReference>
<keyword evidence="6" id="KW-1185">Reference proteome</keyword>
<dbReference type="PANTHER" id="PTHR24198:SF165">
    <property type="entry name" value="ANKYRIN REPEAT-CONTAINING PROTEIN-RELATED"/>
    <property type="match status" value="1"/>
</dbReference>
<protein>
    <recommendedName>
        <fullName evidence="4">F-box domain-containing protein</fullName>
    </recommendedName>
</protein>
<dbReference type="InterPro" id="IPR001810">
    <property type="entry name" value="F-box_dom"/>
</dbReference>
<evidence type="ECO:0000313" key="5">
    <source>
        <dbReference type="EMBL" id="OOF97510.1"/>
    </source>
</evidence>
<dbReference type="AlphaFoldDB" id="A0A1R3RSS8"/>
<dbReference type="PROSITE" id="PS50088">
    <property type="entry name" value="ANK_REPEAT"/>
    <property type="match status" value="1"/>
</dbReference>
<dbReference type="SUPFAM" id="SSF48403">
    <property type="entry name" value="Ankyrin repeat"/>
    <property type="match status" value="1"/>
</dbReference>
<dbReference type="Gene3D" id="1.25.40.20">
    <property type="entry name" value="Ankyrin repeat-containing domain"/>
    <property type="match status" value="2"/>
</dbReference>
<dbReference type="Pfam" id="PF12937">
    <property type="entry name" value="F-box-like"/>
    <property type="match status" value="1"/>
</dbReference>